<reference evidence="5 6" key="1">
    <citation type="submission" date="2018-10" db="EMBL/GenBank/DDBJ databases">
        <title>Natrarchaeobius chitinivorans gen. nov., sp. nov., and Natrarchaeobius haloalkaliphilus sp. nov., alkaliphilic, chitin-utilizing haloarchaea from hypersaline alkaline lakes.</title>
        <authorList>
            <person name="Sorokin D.Y."/>
            <person name="Elcheninov A.G."/>
            <person name="Kostrikina N.A."/>
            <person name="Bale N.J."/>
            <person name="Sinninghe Damste J.S."/>
            <person name="Khijniak T.V."/>
            <person name="Kublanov I.V."/>
            <person name="Toshchakov S.V."/>
        </authorList>
    </citation>
    <scope>NUCLEOTIDE SEQUENCE [LARGE SCALE GENOMIC DNA]</scope>
    <source>
        <strain evidence="5 6">AArcht-Sl</strain>
    </source>
</reference>
<dbReference type="Pfam" id="PF00011">
    <property type="entry name" value="HSP20"/>
    <property type="match status" value="1"/>
</dbReference>
<dbReference type="AlphaFoldDB" id="A0A3N6NYL6"/>
<name>A0A3N6NYL6_9EURY</name>
<dbReference type="InterPro" id="IPR002068">
    <property type="entry name" value="A-crystallin/Hsp20_dom"/>
</dbReference>
<protein>
    <submittedName>
        <fullName evidence="5">Hsp20/alpha crystallin family protein</fullName>
    </submittedName>
</protein>
<evidence type="ECO:0000259" key="4">
    <source>
        <dbReference type="PROSITE" id="PS51203"/>
    </source>
</evidence>
<proteinExistence type="inferred from homology"/>
<dbReference type="CDD" id="cd06464">
    <property type="entry name" value="ACD_sHsps-like"/>
    <property type="match status" value="1"/>
</dbReference>
<dbReference type="SUPFAM" id="SSF49764">
    <property type="entry name" value="HSP20-like chaperones"/>
    <property type="match status" value="1"/>
</dbReference>
<sequence length="154" mass="17637">MSRRSSPFDGLAELFDKLARQLETAARSWETEIDNRSRLDLSMGREATNLDLTDEGEEFIVTVDVPGYDRDDLDIRLTGETLSITGERERTEEHEAGEEMYIRRERELQSFNRHVRLPDPVDVDDVSATVNNGILTIKLPKLEFEGESHSINVE</sequence>
<comment type="similarity">
    <text evidence="1 2">Belongs to the small heat shock protein (HSP20) family.</text>
</comment>
<evidence type="ECO:0000313" key="6">
    <source>
        <dbReference type="Proteomes" id="UP000273828"/>
    </source>
</evidence>
<dbReference type="InterPro" id="IPR031107">
    <property type="entry name" value="Small_HSP"/>
</dbReference>
<dbReference type="PROSITE" id="PS01031">
    <property type="entry name" value="SHSP"/>
    <property type="match status" value="1"/>
</dbReference>
<dbReference type="EMBL" id="REFY01000003">
    <property type="protein sequence ID" value="RQG89939.1"/>
    <property type="molecule type" value="Genomic_DNA"/>
</dbReference>
<evidence type="ECO:0000256" key="2">
    <source>
        <dbReference type="RuleBase" id="RU003616"/>
    </source>
</evidence>
<dbReference type="OrthoDB" id="198277at2157"/>
<feature type="domain" description="SHSP" evidence="3">
    <location>
        <begin position="41"/>
        <end position="154"/>
    </location>
</feature>
<dbReference type="InterPro" id="IPR007052">
    <property type="entry name" value="CS_dom"/>
</dbReference>
<evidence type="ECO:0000259" key="3">
    <source>
        <dbReference type="PROSITE" id="PS01031"/>
    </source>
</evidence>
<feature type="domain" description="CS" evidence="4">
    <location>
        <begin position="45"/>
        <end position="154"/>
    </location>
</feature>
<dbReference type="Gene3D" id="2.60.40.790">
    <property type="match status" value="1"/>
</dbReference>
<dbReference type="PANTHER" id="PTHR11527">
    <property type="entry name" value="HEAT-SHOCK PROTEIN 20 FAMILY MEMBER"/>
    <property type="match status" value="1"/>
</dbReference>
<organism evidence="5 6">
    <name type="scientific">Natrarchaeobius halalkaliphilus</name>
    <dbReference type="NCBI Taxonomy" id="1679091"/>
    <lineage>
        <taxon>Archaea</taxon>
        <taxon>Methanobacteriati</taxon>
        <taxon>Methanobacteriota</taxon>
        <taxon>Stenosarchaea group</taxon>
        <taxon>Halobacteria</taxon>
        <taxon>Halobacteriales</taxon>
        <taxon>Natrialbaceae</taxon>
        <taxon>Natrarchaeobius</taxon>
    </lineage>
</organism>
<accession>A0A3N6NYL6</accession>
<dbReference type="RefSeq" id="WP_124178026.1">
    <property type="nucleotide sequence ID" value="NZ_REFY01000003.1"/>
</dbReference>
<gene>
    <name evidence="5" type="ORF">EA462_07980</name>
</gene>
<keyword evidence="6" id="KW-1185">Reference proteome</keyword>
<evidence type="ECO:0000256" key="1">
    <source>
        <dbReference type="PROSITE-ProRule" id="PRU00285"/>
    </source>
</evidence>
<dbReference type="PROSITE" id="PS51203">
    <property type="entry name" value="CS"/>
    <property type="match status" value="1"/>
</dbReference>
<comment type="caution">
    <text evidence="5">The sequence shown here is derived from an EMBL/GenBank/DDBJ whole genome shotgun (WGS) entry which is preliminary data.</text>
</comment>
<dbReference type="Proteomes" id="UP000273828">
    <property type="component" value="Unassembled WGS sequence"/>
</dbReference>
<dbReference type="InterPro" id="IPR008978">
    <property type="entry name" value="HSP20-like_chaperone"/>
</dbReference>
<evidence type="ECO:0000313" key="5">
    <source>
        <dbReference type="EMBL" id="RQG89939.1"/>
    </source>
</evidence>